<gene>
    <name evidence="2" type="primary">AUGUSTUS-3.0.2_08003</name>
    <name evidence="2" type="ORF">TcasGA2_TC008003</name>
</gene>
<protein>
    <recommendedName>
        <fullName evidence="4">Secreted protein</fullName>
    </recommendedName>
</protein>
<accession>D1ZZ97</accession>
<dbReference type="InParanoid" id="D1ZZ97"/>
<feature type="signal peptide" evidence="1">
    <location>
        <begin position="1"/>
        <end position="16"/>
    </location>
</feature>
<evidence type="ECO:0000313" key="2">
    <source>
        <dbReference type="EMBL" id="EFA02335.1"/>
    </source>
</evidence>
<keyword evidence="3" id="KW-1185">Reference proteome</keyword>
<evidence type="ECO:0000256" key="1">
    <source>
        <dbReference type="SAM" id="SignalP"/>
    </source>
</evidence>
<reference evidence="2 3" key="1">
    <citation type="journal article" date="2008" name="Nature">
        <title>The genome of the model beetle and pest Tribolium castaneum.</title>
        <authorList>
            <consortium name="Tribolium Genome Sequencing Consortium"/>
            <person name="Richards S."/>
            <person name="Gibbs R.A."/>
            <person name="Weinstock G.M."/>
            <person name="Brown S.J."/>
            <person name="Denell R."/>
            <person name="Beeman R.W."/>
            <person name="Gibbs R."/>
            <person name="Beeman R.W."/>
            <person name="Brown S.J."/>
            <person name="Bucher G."/>
            <person name="Friedrich M."/>
            <person name="Grimmelikhuijzen C.J."/>
            <person name="Klingler M."/>
            <person name="Lorenzen M."/>
            <person name="Richards S."/>
            <person name="Roth S."/>
            <person name="Schroder R."/>
            <person name="Tautz D."/>
            <person name="Zdobnov E.M."/>
            <person name="Muzny D."/>
            <person name="Gibbs R.A."/>
            <person name="Weinstock G.M."/>
            <person name="Attaway T."/>
            <person name="Bell S."/>
            <person name="Buhay C.J."/>
            <person name="Chandrabose M.N."/>
            <person name="Chavez D."/>
            <person name="Clerk-Blankenburg K.P."/>
            <person name="Cree A."/>
            <person name="Dao M."/>
            <person name="Davis C."/>
            <person name="Chacko J."/>
            <person name="Dinh H."/>
            <person name="Dugan-Rocha S."/>
            <person name="Fowler G."/>
            <person name="Garner T.T."/>
            <person name="Garnes J."/>
            <person name="Gnirke A."/>
            <person name="Hawes A."/>
            <person name="Hernandez J."/>
            <person name="Hines S."/>
            <person name="Holder M."/>
            <person name="Hume J."/>
            <person name="Jhangiani S.N."/>
            <person name="Joshi V."/>
            <person name="Khan Z.M."/>
            <person name="Jackson L."/>
            <person name="Kovar C."/>
            <person name="Kowis A."/>
            <person name="Lee S."/>
            <person name="Lewis L.R."/>
            <person name="Margolis J."/>
            <person name="Morgan M."/>
            <person name="Nazareth L.V."/>
            <person name="Nguyen N."/>
            <person name="Okwuonu G."/>
            <person name="Parker D."/>
            <person name="Richards S."/>
            <person name="Ruiz S.J."/>
            <person name="Santibanez J."/>
            <person name="Savard J."/>
            <person name="Scherer S.E."/>
            <person name="Schneider B."/>
            <person name="Sodergren E."/>
            <person name="Tautz D."/>
            <person name="Vattahil S."/>
            <person name="Villasana D."/>
            <person name="White C.S."/>
            <person name="Wright R."/>
            <person name="Park Y."/>
            <person name="Beeman R.W."/>
            <person name="Lord J."/>
            <person name="Oppert B."/>
            <person name="Lorenzen M."/>
            <person name="Brown S."/>
            <person name="Wang L."/>
            <person name="Savard J."/>
            <person name="Tautz D."/>
            <person name="Richards S."/>
            <person name="Weinstock G."/>
            <person name="Gibbs R.A."/>
            <person name="Liu Y."/>
            <person name="Worley K."/>
            <person name="Weinstock G."/>
            <person name="Elsik C.G."/>
            <person name="Reese J.T."/>
            <person name="Elhaik E."/>
            <person name="Landan G."/>
            <person name="Graur D."/>
            <person name="Arensburger P."/>
            <person name="Atkinson P."/>
            <person name="Beeman R.W."/>
            <person name="Beidler J."/>
            <person name="Brown S.J."/>
            <person name="Demuth J.P."/>
            <person name="Drury D.W."/>
            <person name="Du Y.Z."/>
            <person name="Fujiwara H."/>
            <person name="Lorenzen M."/>
            <person name="Maselli V."/>
            <person name="Osanai M."/>
            <person name="Park Y."/>
            <person name="Robertson H.M."/>
            <person name="Tu Z."/>
            <person name="Wang J.J."/>
            <person name="Wang S."/>
            <person name="Richards S."/>
            <person name="Song H."/>
            <person name="Zhang L."/>
            <person name="Sodergren E."/>
            <person name="Werner D."/>
            <person name="Stanke M."/>
            <person name="Morgenstern B."/>
            <person name="Solovyev V."/>
            <person name="Kosarev P."/>
            <person name="Brown G."/>
            <person name="Chen H.C."/>
            <person name="Ermolaeva O."/>
            <person name="Hlavina W."/>
            <person name="Kapustin Y."/>
            <person name="Kiryutin B."/>
            <person name="Kitts P."/>
            <person name="Maglott D."/>
            <person name="Pruitt K."/>
            <person name="Sapojnikov V."/>
            <person name="Souvorov A."/>
            <person name="Mackey A.J."/>
            <person name="Waterhouse R.M."/>
            <person name="Wyder S."/>
            <person name="Zdobnov E.M."/>
            <person name="Zdobnov E.M."/>
            <person name="Wyder S."/>
            <person name="Kriventseva E.V."/>
            <person name="Kadowaki T."/>
            <person name="Bork P."/>
            <person name="Aranda M."/>
            <person name="Bao R."/>
            <person name="Beermann A."/>
            <person name="Berns N."/>
            <person name="Bolognesi R."/>
            <person name="Bonneton F."/>
            <person name="Bopp D."/>
            <person name="Brown S.J."/>
            <person name="Bucher G."/>
            <person name="Butts T."/>
            <person name="Chaumot A."/>
            <person name="Denell R.E."/>
            <person name="Ferrier D.E."/>
            <person name="Friedrich M."/>
            <person name="Gordon C.M."/>
            <person name="Jindra M."/>
            <person name="Klingler M."/>
            <person name="Lan Q."/>
            <person name="Lattorff H.M."/>
            <person name="Laudet V."/>
            <person name="von Levetsow C."/>
            <person name="Liu Z."/>
            <person name="Lutz R."/>
            <person name="Lynch J.A."/>
            <person name="da Fonseca R.N."/>
            <person name="Posnien N."/>
            <person name="Reuter R."/>
            <person name="Roth S."/>
            <person name="Savard J."/>
            <person name="Schinko J.B."/>
            <person name="Schmitt C."/>
            <person name="Schoppmeier M."/>
            <person name="Schroder R."/>
            <person name="Shippy T.D."/>
            <person name="Simonnet F."/>
            <person name="Marques-Souza H."/>
            <person name="Tautz D."/>
            <person name="Tomoyasu Y."/>
            <person name="Trauner J."/>
            <person name="Van der Zee M."/>
            <person name="Vervoort M."/>
            <person name="Wittkopp N."/>
            <person name="Wimmer E.A."/>
            <person name="Yang X."/>
            <person name="Jones A.K."/>
            <person name="Sattelle D.B."/>
            <person name="Ebert P.R."/>
            <person name="Nelson D."/>
            <person name="Scott J.G."/>
            <person name="Beeman R.W."/>
            <person name="Muthukrishnan S."/>
            <person name="Kramer K.J."/>
            <person name="Arakane Y."/>
            <person name="Beeman R.W."/>
            <person name="Zhu Q."/>
            <person name="Hogenkamp D."/>
            <person name="Dixit R."/>
            <person name="Oppert B."/>
            <person name="Jiang H."/>
            <person name="Zou Z."/>
            <person name="Marshall J."/>
            <person name="Elpidina E."/>
            <person name="Vinokurov K."/>
            <person name="Oppert C."/>
            <person name="Zou Z."/>
            <person name="Evans J."/>
            <person name="Lu Z."/>
            <person name="Zhao P."/>
            <person name="Sumathipala N."/>
            <person name="Altincicek B."/>
            <person name="Vilcinskas A."/>
            <person name="Williams M."/>
            <person name="Hultmark D."/>
            <person name="Hetru C."/>
            <person name="Jiang H."/>
            <person name="Grimmelikhuijzen C.J."/>
            <person name="Hauser F."/>
            <person name="Cazzamali G."/>
            <person name="Williamson M."/>
            <person name="Park Y."/>
            <person name="Li B."/>
            <person name="Tanaka Y."/>
            <person name="Predel R."/>
            <person name="Neupert S."/>
            <person name="Schachtner J."/>
            <person name="Verleyen P."/>
            <person name="Raible F."/>
            <person name="Bork P."/>
            <person name="Friedrich M."/>
            <person name="Walden K.K."/>
            <person name="Robertson H.M."/>
            <person name="Angeli S."/>
            <person name="Foret S."/>
            <person name="Bucher G."/>
            <person name="Schuetz S."/>
            <person name="Maleszka R."/>
            <person name="Wimmer E.A."/>
            <person name="Beeman R.W."/>
            <person name="Lorenzen M."/>
            <person name="Tomoyasu Y."/>
            <person name="Miller S.C."/>
            <person name="Grossmann D."/>
            <person name="Bucher G."/>
        </authorList>
    </citation>
    <scope>NUCLEOTIDE SEQUENCE [LARGE SCALE GENOMIC DNA]</scope>
    <source>
        <strain evidence="2 3">Georgia GA2</strain>
    </source>
</reference>
<keyword evidence="1" id="KW-0732">Signal</keyword>
<dbReference type="OrthoDB" id="6764704at2759"/>
<dbReference type="Proteomes" id="UP000007266">
    <property type="component" value="Linkage group 4"/>
</dbReference>
<reference evidence="2 3" key="2">
    <citation type="journal article" date="2010" name="Nucleic Acids Res.">
        <title>BeetleBase in 2010: revisions to provide comprehensive genomic information for Tribolium castaneum.</title>
        <authorList>
            <person name="Kim H.S."/>
            <person name="Murphy T."/>
            <person name="Xia J."/>
            <person name="Caragea D."/>
            <person name="Park Y."/>
            <person name="Beeman R.W."/>
            <person name="Lorenzen M.D."/>
            <person name="Butcher S."/>
            <person name="Manak J.R."/>
            <person name="Brown S.J."/>
        </authorList>
    </citation>
    <scope>GENOME REANNOTATION</scope>
    <source>
        <strain evidence="2 3">Georgia GA2</strain>
    </source>
</reference>
<dbReference type="AlphaFoldDB" id="D1ZZ97"/>
<sequence length="111" mass="12139">MRSLLVQVVLLFLVSGETLKRSPLQVGLVAFTEKPHAGNFTHRAVGGHTKWVPGHVRHHAFIPAHLHHVLIPHVLIVHPYSPYREHIGGFGIGVDSGGQGAGHGFHVVFNF</sequence>
<dbReference type="KEGG" id="tca:103312649"/>
<evidence type="ECO:0000313" key="3">
    <source>
        <dbReference type="Proteomes" id="UP000007266"/>
    </source>
</evidence>
<dbReference type="HOGENOM" id="CLU_2161596_0_0_1"/>
<evidence type="ECO:0008006" key="4">
    <source>
        <dbReference type="Google" id="ProtNLM"/>
    </source>
</evidence>
<dbReference type="EMBL" id="KQ971338">
    <property type="protein sequence ID" value="EFA02335.1"/>
    <property type="molecule type" value="Genomic_DNA"/>
</dbReference>
<name>D1ZZ97_TRICA</name>
<organism evidence="2 3">
    <name type="scientific">Tribolium castaneum</name>
    <name type="common">Red flour beetle</name>
    <dbReference type="NCBI Taxonomy" id="7070"/>
    <lineage>
        <taxon>Eukaryota</taxon>
        <taxon>Metazoa</taxon>
        <taxon>Ecdysozoa</taxon>
        <taxon>Arthropoda</taxon>
        <taxon>Hexapoda</taxon>
        <taxon>Insecta</taxon>
        <taxon>Pterygota</taxon>
        <taxon>Neoptera</taxon>
        <taxon>Endopterygota</taxon>
        <taxon>Coleoptera</taxon>
        <taxon>Polyphaga</taxon>
        <taxon>Cucujiformia</taxon>
        <taxon>Tenebrionidae</taxon>
        <taxon>Tenebrionidae incertae sedis</taxon>
        <taxon>Tribolium</taxon>
    </lineage>
</organism>
<feature type="chain" id="PRO_5003026930" description="Secreted protein" evidence="1">
    <location>
        <begin position="17"/>
        <end position="111"/>
    </location>
</feature>
<proteinExistence type="predicted"/>